<keyword evidence="2" id="KW-0808">Transferase</keyword>
<dbReference type="SUPFAM" id="SSF56112">
    <property type="entry name" value="Protein kinase-like (PK-like)"/>
    <property type="match status" value="1"/>
</dbReference>
<dbReference type="PANTHER" id="PTHR37171:SF1">
    <property type="entry name" value="SERINE_THREONINE-PROTEIN KINASE YRZF-RELATED"/>
    <property type="match status" value="1"/>
</dbReference>
<accession>A0A179GRC7</accession>
<protein>
    <submittedName>
        <fullName evidence="2">Phosphotransferase enzyme family domain-containing protein</fullName>
    </submittedName>
</protein>
<comment type="caution">
    <text evidence="2">The sequence shown here is derived from an EMBL/GenBank/DDBJ whole genome shotgun (WGS) entry which is preliminary data.</text>
</comment>
<reference evidence="2 3" key="1">
    <citation type="submission" date="2016-01" db="EMBL/GenBank/DDBJ databases">
        <title>Biosynthesis of antibiotic leucinostatins and their inhibition on Phytophthora in bio-control Purpureocillium lilacinum.</title>
        <authorList>
            <person name="Wang G."/>
            <person name="Liu Z."/>
            <person name="Lin R."/>
            <person name="Li E."/>
            <person name="Mao Z."/>
            <person name="Ling J."/>
            <person name="Yin W."/>
            <person name="Xie B."/>
        </authorList>
    </citation>
    <scope>NUCLEOTIDE SEQUENCE [LARGE SCALE GENOMIC DNA]</scope>
    <source>
        <strain evidence="2">PLBJ-1</strain>
    </source>
</reference>
<evidence type="ECO:0000256" key="1">
    <source>
        <dbReference type="SAM" id="MobiDB-lite"/>
    </source>
</evidence>
<dbReference type="AlphaFoldDB" id="A0A179GRC7"/>
<feature type="compositionally biased region" description="Polar residues" evidence="1">
    <location>
        <begin position="1"/>
        <end position="14"/>
    </location>
</feature>
<feature type="region of interest" description="Disordered" evidence="1">
    <location>
        <begin position="1"/>
        <end position="22"/>
    </location>
</feature>
<sequence>MDNWNSTASLSSDRSPMVSHDVAASTQTRVQLRLGYVTISAIGSPNDSHHPNVLRLSIIRSSLGSFPGWDSDFDNEERMYEKLWPLQGTLIPRCFGEGTCEGTRALVLSEVEGEQACRQKKPWLEPAELQRRLEVAFRQLEEFGVGYGDLKLNNFLIAGDGMVVVDLESVYEDTPDELDYATRTHIAHLRAAMRGISTACVTDTD</sequence>
<dbReference type="Proteomes" id="UP000078240">
    <property type="component" value="Unassembled WGS sequence"/>
</dbReference>
<gene>
    <name evidence="2" type="ORF">VFPBJ_05485</name>
</gene>
<evidence type="ECO:0000313" key="2">
    <source>
        <dbReference type="EMBL" id="OAQ79900.1"/>
    </source>
</evidence>
<evidence type="ECO:0000313" key="3">
    <source>
        <dbReference type="Proteomes" id="UP000078240"/>
    </source>
</evidence>
<proteinExistence type="predicted"/>
<dbReference type="PANTHER" id="PTHR37171">
    <property type="entry name" value="SERINE/THREONINE-PROTEIN KINASE YRZF-RELATED"/>
    <property type="match status" value="1"/>
</dbReference>
<dbReference type="EMBL" id="LSBH01000004">
    <property type="protein sequence ID" value="OAQ79900.1"/>
    <property type="molecule type" value="Genomic_DNA"/>
</dbReference>
<dbReference type="GO" id="GO:0016740">
    <property type="term" value="F:transferase activity"/>
    <property type="evidence" value="ECO:0007669"/>
    <property type="project" value="UniProtKB-KW"/>
</dbReference>
<name>A0A179GRC7_PURLI</name>
<organism evidence="2 3">
    <name type="scientific">Purpureocillium lilacinum</name>
    <name type="common">Paecilomyces lilacinus</name>
    <dbReference type="NCBI Taxonomy" id="33203"/>
    <lineage>
        <taxon>Eukaryota</taxon>
        <taxon>Fungi</taxon>
        <taxon>Dikarya</taxon>
        <taxon>Ascomycota</taxon>
        <taxon>Pezizomycotina</taxon>
        <taxon>Sordariomycetes</taxon>
        <taxon>Hypocreomycetidae</taxon>
        <taxon>Hypocreales</taxon>
        <taxon>Ophiocordycipitaceae</taxon>
        <taxon>Purpureocillium</taxon>
    </lineage>
</organism>
<dbReference type="InterPro" id="IPR052396">
    <property type="entry name" value="Meiotic_Drive_Suppr_Kinase"/>
</dbReference>
<dbReference type="InterPro" id="IPR011009">
    <property type="entry name" value="Kinase-like_dom_sf"/>
</dbReference>